<dbReference type="Gene3D" id="2.30.29.30">
    <property type="entry name" value="Pleckstrin-homology domain (PH domain)/Phosphotyrosine-binding domain (PTB)"/>
    <property type="match status" value="1"/>
</dbReference>
<evidence type="ECO:0000256" key="1">
    <source>
        <dbReference type="ARBA" id="ARBA00004496"/>
    </source>
</evidence>
<feature type="domain" description="PH" evidence="3">
    <location>
        <begin position="363"/>
        <end position="478"/>
    </location>
</feature>
<dbReference type="GO" id="GO:0035025">
    <property type="term" value="P:positive regulation of Rho protein signal transduction"/>
    <property type="evidence" value="ECO:0007669"/>
    <property type="project" value="TreeGrafter"/>
</dbReference>
<evidence type="ECO:0000313" key="6">
    <source>
        <dbReference type="Proteomes" id="UP001165289"/>
    </source>
</evidence>
<sequence>MSDNFNDILTFHRGSIDEYPAVKSLTIPKSMAHLFEPLPIFPGVENLPPKDTNAERKSKTIRKRKFIEPVELEPNDTKKPRKPFSIVNRVSRVIDAPSLKRSFSLRDRTKVSVPANKPTECQAPQRSRRSFLERNYLIATNWVDTIAEPYSCYSTAEIKIQEAIYTLYRTEIEYLQDLEMVVHKIAKPMLRLDLVSPDEYDTIFSNIEKLIPIHENIIVRLQQIKCIDGTFGEIVTPFLEWIPVMTEAYVKYCPNLVFAKELFQVKKQKQTFCDYLEKCREYEFMRKIDFWTFLDSPRSRLMKYPLMLKEISRLGGQDRFALDSAINKIEDIITVTDMRTGFAKCDSVKQSFQYLTEAQRLPEIESSTTLHFMGEMRNKHNTRLTVFLLDKVLIITRATPTKSGTIYHIHRQPVTLNDLEFENIPDSNPGSFRRRSAINLNRNLIRFSSKSKQVNSLTLQCHSDFDKKAWMDALSSAV</sequence>
<dbReference type="InterPro" id="IPR000219">
    <property type="entry name" value="DH_dom"/>
</dbReference>
<dbReference type="Pfam" id="PF00621">
    <property type="entry name" value="RhoGEF"/>
    <property type="match status" value="1"/>
</dbReference>
<feature type="domain" description="DH" evidence="4">
    <location>
        <begin position="159"/>
        <end position="339"/>
    </location>
</feature>
<accession>A0AAV7JYV4</accession>
<dbReference type="InterPro" id="IPR055251">
    <property type="entry name" value="SOS1_NGEF_PH"/>
</dbReference>
<keyword evidence="6" id="KW-1185">Reference proteome</keyword>
<comment type="subcellular location">
    <subcellularLocation>
        <location evidence="1">Cytoplasm</location>
    </subcellularLocation>
</comment>
<dbReference type="SMART" id="SM00325">
    <property type="entry name" value="RhoGEF"/>
    <property type="match status" value="1"/>
</dbReference>
<dbReference type="InterPro" id="IPR011993">
    <property type="entry name" value="PH-like_dom_sf"/>
</dbReference>
<dbReference type="GO" id="GO:0005085">
    <property type="term" value="F:guanyl-nucleotide exchange factor activity"/>
    <property type="evidence" value="ECO:0007669"/>
    <property type="project" value="InterPro"/>
</dbReference>
<dbReference type="PANTHER" id="PTHR46006:SF8">
    <property type="entry name" value="DH DOMAIN-CONTAINING PROTEIN"/>
    <property type="match status" value="1"/>
</dbReference>
<dbReference type="SUPFAM" id="SSF50729">
    <property type="entry name" value="PH domain-like"/>
    <property type="match status" value="1"/>
</dbReference>
<comment type="caution">
    <text evidence="5">The sequence shown here is derived from an EMBL/GenBank/DDBJ whole genome shotgun (WGS) entry which is preliminary data.</text>
</comment>
<evidence type="ECO:0000259" key="4">
    <source>
        <dbReference type="PROSITE" id="PS50010"/>
    </source>
</evidence>
<gene>
    <name evidence="5" type="ORF">LOD99_2993</name>
</gene>
<dbReference type="AlphaFoldDB" id="A0AAV7JYV4"/>
<dbReference type="Proteomes" id="UP001165289">
    <property type="component" value="Unassembled WGS sequence"/>
</dbReference>
<dbReference type="InterPro" id="IPR035899">
    <property type="entry name" value="DBL_dom_sf"/>
</dbReference>
<dbReference type="InterPro" id="IPR001849">
    <property type="entry name" value="PH_domain"/>
</dbReference>
<dbReference type="GO" id="GO:0005737">
    <property type="term" value="C:cytoplasm"/>
    <property type="evidence" value="ECO:0007669"/>
    <property type="project" value="UniProtKB-SubCell"/>
</dbReference>
<name>A0AAV7JYV4_9METZ</name>
<dbReference type="PROSITE" id="PS50003">
    <property type="entry name" value="PH_DOMAIN"/>
    <property type="match status" value="1"/>
</dbReference>
<dbReference type="InterPro" id="IPR051480">
    <property type="entry name" value="Endocytic_GEF_Adapter"/>
</dbReference>
<evidence type="ECO:0000313" key="5">
    <source>
        <dbReference type="EMBL" id="KAI6654148.1"/>
    </source>
</evidence>
<dbReference type="Pfam" id="PF22697">
    <property type="entry name" value="SOS1_NGEF_PH"/>
    <property type="match status" value="1"/>
</dbReference>
<protein>
    <submittedName>
        <fullName evidence="5">Rho guanine nucleotide exchange factor 3-like isoform X4</fullName>
    </submittedName>
</protein>
<evidence type="ECO:0000259" key="3">
    <source>
        <dbReference type="PROSITE" id="PS50003"/>
    </source>
</evidence>
<evidence type="ECO:0000256" key="2">
    <source>
        <dbReference type="ARBA" id="ARBA00022490"/>
    </source>
</evidence>
<dbReference type="Gene3D" id="1.20.900.10">
    <property type="entry name" value="Dbl homology (DH) domain"/>
    <property type="match status" value="1"/>
</dbReference>
<reference evidence="5 6" key="1">
    <citation type="journal article" date="2023" name="BMC Biol.">
        <title>The compact genome of the sponge Oopsacas minuta (Hexactinellida) is lacking key metazoan core genes.</title>
        <authorList>
            <person name="Santini S."/>
            <person name="Schenkelaars Q."/>
            <person name="Jourda C."/>
            <person name="Duchesne M."/>
            <person name="Belahbib H."/>
            <person name="Rocher C."/>
            <person name="Selva M."/>
            <person name="Riesgo A."/>
            <person name="Vervoort M."/>
            <person name="Leys S.P."/>
            <person name="Kodjabachian L."/>
            <person name="Le Bivic A."/>
            <person name="Borchiellini C."/>
            <person name="Claverie J.M."/>
            <person name="Renard E."/>
        </authorList>
    </citation>
    <scope>NUCLEOTIDE SEQUENCE [LARGE SCALE GENOMIC DNA]</scope>
    <source>
        <strain evidence="5">SPO-2</strain>
    </source>
</reference>
<dbReference type="PANTHER" id="PTHR46006">
    <property type="entry name" value="RHO GUANINE NUCLEOTIDE EXCHANGE FACTOR AT 64C, ISOFORM A"/>
    <property type="match status" value="1"/>
</dbReference>
<organism evidence="5 6">
    <name type="scientific">Oopsacas minuta</name>
    <dbReference type="NCBI Taxonomy" id="111878"/>
    <lineage>
        <taxon>Eukaryota</taxon>
        <taxon>Metazoa</taxon>
        <taxon>Porifera</taxon>
        <taxon>Hexactinellida</taxon>
        <taxon>Hexasterophora</taxon>
        <taxon>Lyssacinosida</taxon>
        <taxon>Leucopsacidae</taxon>
        <taxon>Oopsacas</taxon>
    </lineage>
</organism>
<keyword evidence="2" id="KW-0963">Cytoplasm</keyword>
<proteinExistence type="predicted"/>
<dbReference type="SUPFAM" id="SSF48065">
    <property type="entry name" value="DBL homology domain (DH-domain)"/>
    <property type="match status" value="1"/>
</dbReference>
<dbReference type="CDD" id="cd00160">
    <property type="entry name" value="RhoGEF"/>
    <property type="match status" value="1"/>
</dbReference>
<dbReference type="EMBL" id="JAKMXF010000233">
    <property type="protein sequence ID" value="KAI6654148.1"/>
    <property type="molecule type" value="Genomic_DNA"/>
</dbReference>
<dbReference type="PROSITE" id="PS50010">
    <property type="entry name" value="DH_2"/>
    <property type="match status" value="1"/>
</dbReference>